<proteinExistence type="predicted"/>
<dbReference type="EMBL" id="CP039353">
    <property type="protein sequence ID" value="QCE07275.1"/>
    <property type="molecule type" value="Genomic_DNA"/>
</dbReference>
<evidence type="ECO:0000256" key="2">
    <source>
        <dbReference type="SAM" id="SignalP"/>
    </source>
</evidence>
<keyword evidence="1" id="KW-0812">Transmembrane</keyword>
<dbReference type="PANTHER" id="PTHR34366">
    <property type="entry name" value="OS07G0289901 PROTEIN-RELATED"/>
    <property type="match status" value="1"/>
</dbReference>
<sequence length="176" mass="19394">MALALNPNQNFTILIILVISMFFLRSEAAEGELQGQSVVKALSCFNNKHIYVGCDEAFRLNPSGNINIPVEATDFFCSGPCLTEAQLVLNCIDDILSNFLFYNKATVQQMRYALNAGCSFSRQRGNFNLAEYIGGETSNAPKSTILSRSSKKQILKASSYFLVTTSMAVALFYTVL</sequence>
<dbReference type="Pfam" id="PF24865">
    <property type="entry name" value="DUF7731"/>
    <property type="match status" value="1"/>
</dbReference>
<evidence type="ECO:0000259" key="3">
    <source>
        <dbReference type="Pfam" id="PF24865"/>
    </source>
</evidence>
<evidence type="ECO:0000256" key="1">
    <source>
        <dbReference type="SAM" id="Phobius"/>
    </source>
</evidence>
<organism evidence="4 5">
    <name type="scientific">Vigna unguiculata</name>
    <name type="common">Cowpea</name>
    <dbReference type="NCBI Taxonomy" id="3917"/>
    <lineage>
        <taxon>Eukaryota</taxon>
        <taxon>Viridiplantae</taxon>
        <taxon>Streptophyta</taxon>
        <taxon>Embryophyta</taxon>
        <taxon>Tracheophyta</taxon>
        <taxon>Spermatophyta</taxon>
        <taxon>Magnoliopsida</taxon>
        <taxon>eudicotyledons</taxon>
        <taxon>Gunneridae</taxon>
        <taxon>Pentapetalae</taxon>
        <taxon>rosids</taxon>
        <taxon>fabids</taxon>
        <taxon>Fabales</taxon>
        <taxon>Fabaceae</taxon>
        <taxon>Papilionoideae</taxon>
        <taxon>50 kb inversion clade</taxon>
        <taxon>NPAAA clade</taxon>
        <taxon>indigoferoid/millettioid clade</taxon>
        <taxon>Phaseoleae</taxon>
        <taxon>Vigna</taxon>
    </lineage>
</organism>
<dbReference type="AlphaFoldDB" id="A0A4D6N586"/>
<reference evidence="4 5" key="1">
    <citation type="submission" date="2019-04" db="EMBL/GenBank/DDBJ databases">
        <title>An improved genome assembly and genetic linkage map for asparagus bean, Vigna unguiculata ssp. sesquipedialis.</title>
        <authorList>
            <person name="Xia Q."/>
            <person name="Zhang R."/>
            <person name="Dong Y."/>
        </authorList>
    </citation>
    <scope>NUCLEOTIDE SEQUENCE [LARGE SCALE GENOMIC DNA]</scope>
    <source>
        <tissue evidence="4">Leaf</tissue>
    </source>
</reference>
<feature type="domain" description="DUF7731" evidence="3">
    <location>
        <begin position="36"/>
        <end position="133"/>
    </location>
</feature>
<keyword evidence="2" id="KW-0732">Signal</keyword>
<dbReference type="Proteomes" id="UP000501690">
    <property type="component" value="Linkage Group LG9"/>
</dbReference>
<keyword evidence="1" id="KW-1133">Transmembrane helix</keyword>
<feature type="chain" id="PRO_5020035519" description="DUF7731 domain-containing protein" evidence="2">
    <location>
        <begin position="29"/>
        <end position="176"/>
    </location>
</feature>
<keyword evidence="1" id="KW-0472">Membrane</keyword>
<evidence type="ECO:0000313" key="4">
    <source>
        <dbReference type="EMBL" id="QCE07275.1"/>
    </source>
</evidence>
<dbReference type="PANTHER" id="PTHR34366:SF8">
    <property type="entry name" value="TRANSMEMBRANE PROTEIN"/>
    <property type="match status" value="1"/>
</dbReference>
<accession>A0A4D6N586</accession>
<gene>
    <name evidence="4" type="ORF">DEO72_LG9g2293</name>
</gene>
<feature type="transmembrane region" description="Helical" evidence="1">
    <location>
        <begin position="157"/>
        <end position="175"/>
    </location>
</feature>
<feature type="signal peptide" evidence="2">
    <location>
        <begin position="1"/>
        <end position="28"/>
    </location>
</feature>
<protein>
    <recommendedName>
        <fullName evidence="3">DUF7731 domain-containing protein</fullName>
    </recommendedName>
</protein>
<dbReference type="InterPro" id="IPR056633">
    <property type="entry name" value="DUF7731"/>
</dbReference>
<evidence type="ECO:0000313" key="5">
    <source>
        <dbReference type="Proteomes" id="UP000501690"/>
    </source>
</evidence>
<name>A0A4D6N586_VIGUN</name>
<keyword evidence="5" id="KW-1185">Reference proteome</keyword>